<organism evidence="2 3">
    <name type="scientific">Friedmanniomyces simplex</name>
    <dbReference type="NCBI Taxonomy" id="329884"/>
    <lineage>
        <taxon>Eukaryota</taxon>
        <taxon>Fungi</taxon>
        <taxon>Dikarya</taxon>
        <taxon>Ascomycota</taxon>
        <taxon>Pezizomycotina</taxon>
        <taxon>Dothideomycetes</taxon>
        <taxon>Dothideomycetidae</taxon>
        <taxon>Mycosphaerellales</taxon>
        <taxon>Teratosphaeriaceae</taxon>
        <taxon>Friedmanniomyces</taxon>
    </lineage>
</organism>
<comment type="caution">
    <text evidence="2">The sequence shown here is derived from an EMBL/GenBank/DDBJ whole genome shotgun (WGS) entry which is preliminary data.</text>
</comment>
<accession>A0A4U0W1Y8</accession>
<name>A0A4U0W1Y8_9PEZI</name>
<keyword evidence="3" id="KW-1185">Reference proteome</keyword>
<sequence length="158" mass="16950">GIASTERASIYSSQGVLAPALASERNSFYSHKPAKDYSDGKSLRSMTGLDARSQYDARSINDAKSQFGDVASLKNYEGSMRSGALGHSRNDSIPGSIGSPLASPGLRHANTSGALSRRSSDWQDLQEREAERVRGAEGEGEREPGGSRKEEAMDVDRN</sequence>
<protein>
    <submittedName>
        <fullName evidence="2">Uncharacterized protein</fullName>
    </submittedName>
</protein>
<feature type="non-terminal residue" evidence="2">
    <location>
        <position position="1"/>
    </location>
</feature>
<evidence type="ECO:0000313" key="3">
    <source>
        <dbReference type="Proteomes" id="UP000309340"/>
    </source>
</evidence>
<proteinExistence type="predicted"/>
<evidence type="ECO:0000313" key="2">
    <source>
        <dbReference type="EMBL" id="TKA56058.1"/>
    </source>
</evidence>
<feature type="compositionally biased region" description="Basic and acidic residues" evidence="1">
    <location>
        <begin position="118"/>
        <end position="158"/>
    </location>
</feature>
<feature type="region of interest" description="Disordered" evidence="1">
    <location>
        <begin position="80"/>
        <end position="158"/>
    </location>
</feature>
<evidence type="ECO:0000256" key="1">
    <source>
        <dbReference type="SAM" id="MobiDB-lite"/>
    </source>
</evidence>
<dbReference type="Proteomes" id="UP000309340">
    <property type="component" value="Unassembled WGS sequence"/>
</dbReference>
<dbReference type="AlphaFoldDB" id="A0A4U0W1Y8"/>
<dbReference type="EMBL" id="NAJQ01001608">
    <property type="protein sequence ID" value="TKA56058.1"/>
    <property type="molecule type" value="Genomic_DNA"/>
</dbReference>
<dbReference type="STRING" id="329884.A0A4U0W1Y8"/>
<dbReference type="OrthoDB" id="5377012at2759"/>
<gene>
    <name evidence="2" type="ORF">B0A55_12061</name>
</gene>
<reference evidence="2 3" key="1">
    <citation type="submission" date="2017-03" db="EMBL/GenBank/DDBJ databases">
        <title>Genomes of endolithic fungi from Antarctica.</title>
        <authorList>
            <person name="Coleine C."/>
            <person name="Masonjones S."/>
            <person name="Stajich J.E."/>
        </authorList>
    </citation>
    <scope>NUCLEOTIDE SEQUENCE [LARGE SCALE GENOMIC DNA]</scope>
    <source>
        <strain evidence="2 3">CCFEE 5184</strain>
    </source>
</reference>